<reference evidence="2 3" key="1">
    <citation type="submission" date="2016-04" db="EMBL/GenBank/DDBJ databases">
        <authorList>
            <consortium name="Pathogen Informatics"/>
        </authorList>
    </citation>
    <scope>NUCLEOTIDE SEQUENCE [LARGE SCALE GENOMIC DNA]</scope>
    <source>
        <strain evidence="2 3">H050680373</strain>
    </source>
</reference>
<organism evidence="2 3">
    <name type="scientific">Bordetella ansorpii</name>
    <dbReference type="NCBI Taxonomy" id="288768"/>
    <lineage>
        <taxon>Bacteria</taxon>
        <taxon>Pseudomonadati</taxon>
        <taxon>Pseudomonadota</taxon>
        <taxon>Betaproteobacteria</taxon>
        <taxon>Burkholderiales</taxon>
        <taxon>Alcaligenaceae</taxon>
        <taxon>Bordetella</taxon>
    </lineage>
</organism>
<dbReference type="InterPro" id="IPR036760">
    <property type="entry name" value="SspB-like_sf"/>
</dbReference>
<dbReference type="OrthoDB" id="9797358at2"/>
<dbReference type="GO" id="GO:0005829">
    <property type="term" value="C:cytosol"/>
    <property type="evidence" value="ECO:0007669"/>
    <property type="project" value="TreeGrafter"/>
</dbReference>
<dbReference type="Pfam" id="PF04386">
    <property type="entry name" value="SspB"/>
    <property type="match status" value="1"/>
</dbReference>
<dbReference type="PIRSF" id="PIRSF005276">
    <property type="entry name" value="SspB"/>
    <property type="match status" value="1"/>
</dbReference>
<feature type="compositionally biased region" description="Low complexity" evidence="1">
    <location>
        <begin position="118"/>
        <end position="130"/>
    </location>
</feature>
<dbReference type="GO" id="GO:0006508">
    <property type="term" value="P:proteolysis"/>
    <property type="evidence" value="ECO:0007669"/>
    <property type="project" value="UniProtKB-KW"/>
</dbReference>
<dbReference type="Proteomes" id="UP000076848">
    <property type="component" value="Unassembled WGS sequence"/>
</dbReference>
<evidence type="ECO:0000313" key="2">
    <source>
        <dbReference type="EMBL" id="SAI66424.1"/>
    </source>
</evidence>
<sequence length="162" mass="17153">MGETSTKPYLIRALHEWCTDNGYTPYLTVQVDAHTLVPLAHVRDGQITLNVGTLATNKLVLGNEFIEFQARFSGVTENVLVPVSNVSAIYARETGAGMGFEVQPYEPSEAAAGEEDTGAASASASAALSSVPQSDATAVQASDDDTPDGDEPNKRPRLTIVK</sequence>
<dbReference type="GO" id="GO:0005840">
    <property type="term" value="C:ribosome"/>
    <property type="evidence" value="ECO:0007669"/>
    <property type="project" value="TreeGrafter"/>
</dbReference>
<proteinExistence type="predicted"/>
<dbReference type="PANTHER" id="PTHR37486:SF1">
    <property type="entry name" value="STRINGENT STARVATION PROTEIN B"/>
    <property type="match status" value="1"/>
</dbReference>
<dbReference type="GO" id="GO:0045732">
    <property type="term" value="P:positive regulation of protein catabolic process"/>
    <property type="evidence" value="ECO:0007669"/>
    <property type="project" value="TreeGrafter"/>
</dbReference>
<evidence type="ECO:0000256" key="1">
    <source>
        <dbReference type="SAM" id="MobiDB-lite"/>
    </source>
</evidence>
<dbReference type="GO" id="GO:0008233">
    <property type="term" value="F:peptidase activity"/>
    <property type="evidence" value="ECO:0007669"/>
    <property type="project" value="UniProtKB-KW"/>
</dbReference>
<protein>
    <submittedName>
        <fullName evidence="2">ClpXP protease specificity-enhancing factor</fullName>
    </submittedName>
</protein>
<dbReference type="RefSeq" id="WP_066124310.1">
    <property type="nucleotide sequence ID" value="NZ_FKIF01000002.1"/>
</dbReference>
<keyword evidence="2" id="KW-0378">Hydrolase</keyword>
<keyword evidence="3" id="KW-1185">Reference proteome</keyword>
<dbReference type="EMBL" id="FKIF01000002">
    <property type="protein sequence ID" value="SAI66424.1"/>
    <property type="molecule type" value="Genomic_DNA"/>
</dbReference>
<feature type="compositionally biased region" description="Polar residues" evidence="1">
    <location>
        <begin position="131"/>
        <end position="140"/>
    </location>
</feature>
<dbReference type="NCBIfam" id="NF008769">
    <property type="entry name" value="PRK11798.2-5"/>
    <property type="match status" value="1"/>
</dbReference>
<accession>A0A157S7P2</accession>
<feature type="region of interest" description="Disordered" evidence="1">
    <location>
        <begin position="105"/>
        <end position="162"/>
    </location>
</feature>
<evidence type="ECO:0000313" key="3">
    <source>
        <dbReference type="Proteomes" id="UP000076848"/>
    </source>
</evidence>
<dbReference type="SUPFAM" id="SSF101738">
    <property type="entry name" value="SspB-like"/>
    <property type="match status" value="1"/>
</dbReference>
<dbReference type="STRING" id="288768.SAMEA3906486_00956"/>
<keyword evidence="2" id="KW-0645">Protease</keyword>
<gene>
    <name evidence="2" type="primary">sspB</name>
    <name evidence="2" type="ORF">SAMEA3906486_00956</name>
</gene>
<dbReference type="Gene3D" id="2.30.30.220">
    <property type="entry name" value="SspB-like"/>
    <property type="match status" value="1"/>
</dbReference>
<dbReference type="InterPro" id="IPR007481">
    <property type="entry name" value="SspB"/>
</dbReference>
<dbReference type="AlphaFoldDB" id="A0A157S7P2"/>
<dbReference type="PANTHER" id="PTHR37486">
    <property type="entry name" value="STRINGENT STARVATION PROTEIN B"/>
    <property type="match status" value="1"/>
</dbReference>
<name>A0A157S7P2_9BORD</name>